<keyword evidence="4" id="KW-0472">Membrane</keyword>
<dbReference type="EMBL" id="JACGWS010000011">
    <property type="protein sequence ID" value="MBC8756491.1"/>
    <property type="molecule type" value="Genomic_DNA"/>
</dbReference>
<dbReference type="Pfam" id="PF13490">
    <property type="entry name" value="zf-HC2"/>
    <property type="match status" value="1"/>
</dbReference>
<keyword evidence="3" id="KW-1133">Transmembrane helix</keyword>
<sequence length="266" mass="30225">MEKEHIKDLLVEYLDGLLDTLQKDQVEQHLSECAICAKELEGLKEVMNAFKEQSPEMSPESLRENFHKRLDEELQKYHKVVYISEDKKPKKRTVWKQNIMRIAASIVLLVGGFVIGKYQQTDTTSNEIAVLTKETKSVKQKMAISLIESTSAGKRIQAVNSINQLEELDPDMLQTLANSVLYDNNVNVRLTAVETLQKFIKNQLVQKSFINALQTEKNAGVQIAIIQALANLNEEDIISPMRQLLNDSETEGFVKDQIKKIVPNIT</sequence>
<keyword evidence="7" id="KW-1185">Reference proteome</keyword>
<evidence type="ECO:0000256" key="1">
    <source>
        <dbReference type="ARBA" id="ARBA00004167"/>
    </source>
</evidence>
<dbReference type="InterPro" id="IPR051474">
    <property type="entry name" value="Anti-sigma-K/W_factor"/>
</dbReference>
<dbReference type="Proteomes" id="UP000619238">
    <property type="component" value="Unassembled WGS sequence"/>
</dbReference>
<gene>
    <name evidence="6" type="ORF">H2O64_17590</name>
</gene>
<protein>
    <submittedName>
        <fullName evidence="6">HEAT repeat domain-containing protein</fullName>
    </submittedName>
</protein>
<dbReference type="SUPFAM" id="SSF48371">
    <property type="entry name" value="ARM repeat"/>
    <property type="match status" value="1"/>
</dbReference>
<dbReference type="RefSeq" id="WP_187563545.1">
    <property type="nucleotide sequence ID" value="NZ_JACGWS010000011.1"/>
</dbReference>
<dbReference type="InterPro" id="IPR041916">
    <property type="entry name" value="Anti_sigma_zinc_sf"/>
</dbReference>
<name>A0ABR7QD54_9FLAO</name>
<dbReference type="Gene3D" id="1.10.10.1320">
    <property type="entry name" value="Anti-sigma factor, zinc-finger domain"/>
    <property type="match status" value="1"/>
</dbReference>
<dbReference type="InterPro" id="IPR011989">
    <property type="entry name" value="ARM-like"/>
</dbReference>
<proteinExistence type="predicted"/>
<evidence type="ECO:0000313" key="7">
    <source>
        <dbReference type="Proteomes" id="UP000619238"/>
    </source>
</evidence>
<comment type="caution">
    <text evidence="6">The sequence shown here is derived from an EMBL/GenBank/DDBJ whole genome shotgun (WGS) entry which is preliminary data.</text>
</comment>
<keyword evidence="2" id="KW-0812">Transmembrane</keyword>
<accession>A0ABR7QD54</accession>
<evidence type="ECO:0000256" key="2">
    <source>
        <dbReference type="ARBA" id="ARBA00022692"/>
    </source>
</evidence>
<evidence type="ECO:0000256" key="4">
    <source>
        <dbReference type="ARBA" id="ARBA00023136"/>
    </source>
</evidence>
<evidence type="ECO:0000259" key="5">
    <source>
        <dbReference type="Pfam" id="PF13490"/>
    </source>
</evidence>
<evidence type="ECO:0000313" key="6">
    <source>
        <dbReference type="EMBL" id="MBC8756491.1"/>
    </source>
</evidence>
<dbReference type="InterPro" id="IPR027383">
    <property type="entry name" value="Znf_put"/>
</dbReference>
<dbReference type="Gene3D" id="1.25.10.10">
    <property type="entry name" value="Leucine-rich Repeat Variant"/>
    <property type="match status" value="1"/>
</dbReference>
<dbReference type="PANTHER" id="PTHR37461:SF1">
    <property type="entry name" value="ANTI-SIGMA-K FACTOR RSKA"/>
    <property type="match status" value="1"/>
</dbReference>
<evidence type="ECO:0000256" key="3">
    <source>
        <dbReference type="ARBA" id="ARBA00022989"/>
    </source>
</evidence>
<reference evidence="6 7" key="1">
    <citation type="submission" date="2020-07" db="EMBL/GenBank/DDBJ databases">
        <title>Description of Kordia aestuariivivens sp. nov., isolated from a tidal flat.</title>
        <authorList>
            <person name="Park S."/>
            <person name="Yoon J.-H."/>
        </authorList>
    </citation>
    <scope>NUCLEOTIDE SEQUENCE [LARGE SCALE GENOMIC DNA]</scope>
    <source>
        <strain evidence="6 7">YSTF-M3</strain>
    </source>
</reference>
<comment type="subcellular location">
    <subcellularLocation>
        <location evidence="1">Membrane</location>
        <topology evidence="1">Single-pass membrane protein</topology>
    </subcellularLocation>
</comment>
<dbReference type="PANTHER" id="PTHR37461">
    <property type="entry name" value="ANTI-SIGMA-K FACTOR RSKA"/>
    <property type="match status" value="1"/>
</dbReference>
<dbReference type="InterPro" id="IPR016024">
    <property type="entry name" value="ARM-type_fold"/>
</dbReference>
<feature type="domain" description="Putative zinc-finger" evidence="5">
    <location>
        <begin position="5"/>
        <end position="37"/>
    </location>
</feature>
<organism evidence="6 7">
    <name type="scientific">Kordia aestuariivivens</name>
    <dbReference type="NCBI Taxonomy" id="2759037"/>
    <lineage>
        <taxon>Bacteria</taxon>
        <taxon>Pseudomonadati</taxon>
        <taxon>Bacteroidota</taxon>
        <taxon>Flavobacteriia</taxon>
        <taxon>Flavobacteriales</taxon>
        <taxon>Flavobacteriaceae</taxon>
        <taxon>Kordia</taxon>
    </lineage>
</organism>